<dbReference type="Proteomes" id="UP000186112">
    <property type="component" value="Unassembled WGS sequence"/>
</dbReference>
<dbReference type="GO" id="GO:0003690">
    <property type="term" value="F:double-stranded DNA binding"/>
    <property type="evidence" value="ECO:0007669"/>
    <property type="project" value="InterPro"/>
</dbReference>
<dbReference type="Gene3D" id="6.10.10.80">
    <property type="entry name" value="Small, acid-soluble spore protein, alpha/beta type-like"/>
    <property type="match status" value="1"/>
</dbReference>
<comment type="caution">
    <text evidence="1">The sequence shown here is derived from an EMBL/GenBank/DDBJ whole genome shotgun (WGS) entry which is preliminary data.</text>
</comment>
<protein>
    <submittedName>
        <fullName evidence="1">Small, acid-soluble spore protein, alpha/beta type</fullName>
    </submittedName>
</protein>
<proteinExistence type="predicted"/>
<dbReference type="InterPro" id="IPR001448">
    <property type="entry name" value="SASP_alpha/beta-type"/>
</dbReference>
<dbReference type="Pfam" id="PF00269">
    <property type="entry name" value="SASP"/>
    <property type="match status" value="1"/>
</dbReference>
<gene>
    <name evidence="1" type="ORF">TICRE_16350</name>
</gene>
<dbReference type="InterPro" id="IPR038300">
    <property type="entry name" value="SASP_sf_alpha/beta"/>
</dbReference>
<dbReference type="EMBL" id="LTDM01000031">
    <property type="protein sequence ID" value="OLS02394.1"/>
    <property type="molecule type" value="Genomic_DNA"/>
</dbReference>
<evidence type="ECO:0000313" key="2">
    <source>
        <dbReference type="Proteomes" id="UP000186112"/>
    </source>
</evidence>
<accession>A0A1U7M4Z5</accession>
<dbReference type="RefSeq" id="WP_075726951.1">
    <property type="nucleotide sequence ID" value="NZ_LTDM01000031.1"/>
</dbReference>
<name>A0A1U7M4Z5_TISCR</name>
<dbReference type="OrthoDB" id="1708261at2"/>
<organism evidence="1 2">
    <name type="scientific">Tissierella creatinophila DSM 6911</name>
    <dbReference type="NCBI Taxonomy" id="1123403"/>
    <lineage>
        <taxon>Bacteria</taxon>
        <taxon>Bacillati</taxon>
        <taxon>Bacillota</taxon>
        <taxon>Tissierellia</taxon>
        <taxon>Tissierellales</taxon>
        <taxon>Tissierellaceae</taxon>
        <taxon>Tissierella</taxon>
    </lineage>
</organism>
<evidence type="ECO:0000313" key="1">
    <source>
        <dbReference type="EMBL" id="OLS02394.1"/>
    </source>
</evidence>
<keyword evidence="2" id="KW-1185">Reference proteome</keyword>
<sequence>MKNIDINKIKNKGKKKKIITKDDILKYEIAEELGLLDKIEDMGWGGLTAKETGKIGGIMTSRKKKRKLKEE</sequence>
<dbReference type="AlphaFoldDB" id="A0A1U7M4Z5"/>
<reference evidence="1 2" key="1">
    <citation type="submission" date="2016-02" db="EMBL/GenBank/DDBJ databases">
        <title>Genome sequence of Tissierella creatinophila DSM 6911.</title>
        <authorList>
            <person name="Poehlein A."/>
            <person name="Daniel R."/>
        </authorList>
    </citation>
    <scope>NUCLEOTIDE SEQUENCE [LARGE SCALE GENOMIC DNA]</scope>
    <source>
        <strain evidence="1 2">DSM 6911</strain>
    </source>
</reference>
<dbReference type="GO" id="GO:0006265">
    <property type="term" value="P:DNA topological change"/>
    <property type="evidence" value="ECO:0007669"/>
    <property type="project" value="InterPro"/>
</dbReference>